<proteinExistence type="predicted"/>
<gene>
    <name evidence="1" type="ORF">MM415B02644_0017</name>
</gene>
<dbReference type="PROSITE" id="PS51318">
    <property type="entry name" value="TAT"/>
    <property type="match status" value="1"/>
</dbReference>
<dbReference type="AlphaFoldDB" id="A0A6M3L542"/>
<reference evidence="1" key="1">
    <citation type="submission" date="2020-03" db="EMBL/GenBank/DDBJ databases">
        <title>The deep terrestrial virosphere.</title>
        <authorList>
            <person name="Holmfeldt K."/>
            <person name="Nilsson E."/>
            <person name="Simone D."/>
            <person name="Lopez-Fernandez M."/>
            <person name="Wu X."/>
            <person name="de Brujin I."/>
            <person name="Lundin D."/>
            <person name="Andersson A."/>
            <person name="Bertilsson S."/>
            <person name="Dopson M."/>
        </authorList>
    </citation>
    <scope>NUCLEOTIDE SEQUENCE</scope>
    <source>
        <strain evidence="1">MM415B02644</strain>
    </source>
</reference>
<accession>A0A6M3L542</accession>
<name>A0A6M3L542_9ZZZZ</name>
<evidence type="ECO:0000313" key="1">
    <source>
        <dbReference type="EMBL" id="QJA88932.1"/>
    </source>
</evidence>
<sequence length="80" mass="8663">MIDDLTRRQLIWSTLVGLAAAIASIVLRCCPPTADAYGLDTERGTATFSEGTPFRSGEPLEAVYVDYGGSIRPLDRVDDD</sequence>
<organism evidence="1">
    <name type="scientific">viral metagenome</name>
    <dbReference type="NCBI Taxonomy" id="1070528"/>
    <lineage>
        <taxon>unclassified sequences</taxon>
        <taxon>metagenomes</taxon>
        <taxon>organismal metagenomes</taxon>
    </lineage>
</organism>
<dbReference type="EMBL" id="MT142812">
    <property type="protein sequence ID" value="QJA88932.1"/>
    <property type="molecule type" value="Genomic_DNA"/>
</dbReference>
<protein>
    <submittedName>
        <fullName evidence="1">Uncharacterized protein</fullName>
    </submittedName>
</protein>
<dbReference type="InterPro" id="IPR006311">
    <property type="entry name" value="TAT_signal"/>
</dbReference>